<keyword evidence="2" id="KW-0808">Transferase</keyword>
<reference evidence="2" key="1">
    <citation type="submission" date="2016-10" db="EMBL/GenBank/DDBJ databases">
        <authorList>
            <person name="See-Too W.S."/>
        </authorList>
    </citation>
    <scope>NUCLEOTIDE SEQUENCE</scope>
    <source>
        <strain evidence="2">DSM 22276</strain>
    </source>
</reference>
<organism evidence="2 3">
    <name type="scientific">Planococcus donghaensis</name>
    <dbReference type="NCBI Taxonomy" id="414778"/>
    <lineage>
        <taxon>Bacteria</taxon>
        <taxon>Bacillati</taxon>
        <taxon>Bacillota</taxon>
        <taxon>Bacilli</taxon>
        <taxon>Bacillales</taxon>
        <taxon>Caryophanaceae</taxon>
        <taxon>Planococcus</taxon>
    </lineage>
</organism>
<dbReference type="GO" id="GO:0008757">
    <property type="term" value="F:S-adenosylmethionine-dependent methyltransferase activity"/>
    <property type="evidence" value="ECO:0007669"/>
    <property type="project" value="InterPro"/>
</dbReference>
<protein>
    <submittedName>
        <fullName evidence="2">Ubiquinone biosynthesis methyltransferase UbiE</fullName>
    </submittedName>
</protein>
<dbReference type="Pfam" id="PF08241">
    <property type="entry name" value="Methyltransf_11"/>
    <property type="match status" value="1"/>
</dbReference>
<accession>A0A1C7EHE1</accession>
<keyword evidence="3" id="KW-1185">Reference proteome</keyword>
<gene>
    <name evidence="2" type="ORF">BCM40_07430</name>
</gene>
<name>A0A1C7EHE1_9BACL</name>
<dbReference type="PANTHER" id="PTHR43861:SF1">
    <property type="entry name" value="TRANS-ACONITATE 2-METHYLTRANSFERASE"/>
    <property type="match status" value="1"/>
</dbReference>
<sequence>MKKQVVEVFNDLAGIYKQMGNVDNLYNTQYERPAMMGLIPQELTGFHILDAGCSAGWYSQQFAQRGAQITAVDISPEMVNHTQKLLGEKTSVICLDLEETLPFQDETFDFVVSSLTLHYLKDWSVTFQELHRVLKPEGSFLLSIHHPLTDLKLLDDVDYFSTELIVDSWNKGGKTYNVPFFRRSLGEVFESLLAHFTIEKVIEPKPTEVFKELAPKQYEKLLKSPNFLILKVRKSK</sequence>
<proteinExistence type="predicted"/>
<dbReference type="EMBL" id="CP016543">
    <property type="protein sequence ID" value="ANU23208.1"/>
    <property type="molecule type" value="Genomic_DNA"/>
</dbReference>
<dbReference type="KEGG" id="pdg:BCM40_07430"/>
<dbReference type="AlphaFoldDB" id="A0A1C7EHE1"/>
<dbReference type="Gene3D" id="3.40.50.150">
    <property type="entry name" value="Vaccinia Virus protein VP39"/>
    <property type="match status" value="1"/>
</dbReference>
<dbReference type="Proteomes" id="UP000092495">
    <property type="component" value="Chromosome"/>
</dbReference>
<dbReference type="InterPro" id="IPR013216">
    <property type="entry name" value="Methyltransf_11"/>
</dbReference>
<dbReference type="InterPro" id="IPR029063">
    <property type="entry name" value="SAM-dependent_MTases_sf"/>
</dbReference>
<evidence type="ECO:0000313" key="2">
    <source>
        <dbReference type="EMBL" id="ANU23208.1"/>
    </source>
</evidence>
<keyword evidence="2" id="KW-0830">Ubiquinone</keyword>
<dbReference type="STRING" id="414778.BCM40_07430"/>
<dbReference type="GO" id="GO:0032259">
    <property type="term" value="P:methylation"/>
    <property type="evidence" value="ECO:0007669"/>
    <property type="project" value="UniProtKB-KW"/>
</dbReference>
<evidence type="ECO:0000313" key="3">
    <source>
        <dbReference type="Proteomes" id="UP000092495"/>
    </source>
</evidence>
<dbReference type="RefSeq" id="WP_065526247.1">
    <property type="nucleotide sequence ID" value="NZ_CP016543.2"/>
</dbReference>
<keyword evidence="2" id="KW-0489">Methyltransferase</keyword>
<dbReference type="PANTHER" id="PTHR43861">
    <property type="entry name" value="TRANS-ACONITATE 2-METHYLTRANSFERASE-RELATED"/>
    <property type="match status" value="1"/>
</dbReference>
<feature type="domain" description="Methyltransferase type 11" evidence="1">
    <location>
        <begin position="49"/>
        <end position="141"/>
    </location>
</feature>
<dbReference type="OrthoDB" id="9791837at2"/>
<dbReference type="SUPFAM" id="SSF53335">
    <property type="entry name" value="S-adenosyl-L-methionine-dependent methyltransferases"/>
    <property type="match status" value="1"/>
</dbReference>
<evidence type="ECO:0000259" key="1">
    <source>
        <dbReference type="Pfam" id="PF08241"/>
    </source>
</evidence>
<dbReference type="CDD" id="cd02440">
    <property type="entry name" value="AdoMet_MTases"/>
    <property type="match status" value="1"/>
</dbReference>